<dbReference type="AlphaFoldDB" id="A0A0D5C0V8"/>
<dbReference type="SUPFAM" id="SSF101898">
    <property type="entry name" value="NHL repeat"/>
    <property type="match status" value="1"/>
</dbReference>
<organism evidence="1 2">
    <name type="scientific">Nitrosopumilus adriaticus</name>
    <dbReference type="NCBI Taxonomy" id="1580092"/>
    <lineage>
        <taxon>Archaea</taxon>
        <taxon>Nitrososphaerota</taxon>
        <taxon>Nitrososphaeria</taxon>
        <taxon>Nitrosopumilales</taxon>
        <taxon>Nitrosopumilaceae</taxon>
        <taxon>Nitrosopumilus</taxon>
    </lineage>
</organism>
<evidence type="ECO:0000313" key="1">
    <source>
        <dbReference type="EMBL" id="AJW70419.1"/>
    </source>
</evidence>
<evidence type="ECO:0000313" key="2">
    <source>
        <dbReference type="Proteomes" id="UP000032408"/>
    </source>
</evidence>
<accession>A0A0D5C0V8</accession>
<dbReference type="HOGENOM" id="CLU_505894_0_0_2"/>
<dbReference type="RefSeq" id="WP_048115752.1">
    <property type="nucleotide sequence ID" value="NZ_CP011070.1"/>
</dbReference>
<dbReference type="EMBL" id="CP011070">
    <property type="protein sequence ID" value="AJW70419.1"/>
    <property type="molecule type" value="Genomic_DNA"/>
</dbReference>
<reference evidence="2" key="1">
    <citation type="submission" date="2015-03" db="EMBL/GenBank/DDBJ databases">
        <title>Characterization of two novel Thaumarchaeota isolated from the Northern Adriatic Sea.</title>
        <authorList>
            <person name="Bayer B."/>
            <person name="Vojvoda J."/>
            <person name="Offre P."/>
            <person name="Srivastava A."/>
            <person name="Elisabeth N."/>
            <person name="Garcia J.A.L."/>
            <person name="Schleper C."/>
            <person name="Herndl G.J."/>
        </authorList>
    </citation>
    <scope>NUCLEOTIDE SEQUENCE [LARGE SCALE GENOMIC DNA]</scope>
    <source>
        <strain evidence="2">NF5</strain>
    </source>
</reference>
<protein>
    <recommendedName>
        <fullName evidence="3">Lyase</fullName>
    </recommendedName>
</protein>
<sequence length="533" mass="59311">MKKKAVMVTVFFGFILLSSTIMITLPGIMPPSDETEMTVTGTPADNFPDDQRAQFCGSSTPKSTAFIQEYSIPTLCTNPLAIVADYDGNVWFTETNTGNLAKFDPRTETFTEYENPSWPPGGRSMMWGIDYAPDGTVWYTDETYDSVWKFSTLDETYSRLSYPSEGDSLPQKLQIHGSQIIVNDFTGNKITFLDPNQSEEDVNYLSIPSPVDDSVTADFAVDADDNVWFTNWLFQQGGVLVKFDQNAYFDSVSNSGENYLPLLDFIEIYQLPPELLTPNGSVVSNDGTIWLADTTTSYFFNFDPVTEKFTQYVTSDPLPSTYGNQTGIVKTPISRPYWIETDEQDRIVFNAQTANNISVMDPKSQTLVEYHVPSKNPNWGDCDPGTGLMLADCGLAQIFDFTIDGEKIWFTEWVENNIGVVDTSVPLPIEIQFESNSIDLAPGGKKHFNFIVSPKSQNDLMGVSLVMSTTHDFLNVELENHSPKTFQLDSDGPRPIHTSIIASEDAVPGTYKILLGAQSTDVAVSKFVTVKIE</sequence>
<dbReference type="GeneID" id="24819954"/>
<evidence type="ECO:0008006" key="3">
    <source>
        <dbReference type="Google" id="ProtNLM"/>
    </source>
</evidence>
<dbReference type="STRING" id="1580092.NADRNF5_0724"/>
<proteinExistence type="predicted"/>
<gene>
    <name evidence="1" type="ORF">NADRNF5_0724</name>
</gene>
<reference evidence="1 2" key="2">
    <citation type="journal article" date="2016" name="ISME J.">
        <title>Physiological and genomic characterization of two novel marine thaumarchaeal strains indicates niche differentiation.</title>
        <authorList>
            <person name="Bayer B."/>
            <person name="Vojvoda J."/>
            <person name="Offre P."/>
            <person name="Alves R.J."/>
            <person name="Elisabeth N.H."/>
            <person name="Garcia J.A."/>
            <person name="Volland J.M."/>
            <person name="Srivastava A."/>
            <person name="Schleper C."/>
            <person name="Herndl G.J."/>
        </authorList>
    </citation>
    <scope>NUCLEOTIDE SEQUENCE [LARGE SCALE GENOMIC DNA]</scope>
    <source>
        <strain evidence="1 2">NF5</strain>
    </source>
</reference>
<keyword evidence="2" id="KW-1185">Reference proteome</keyword>
<name>A0A0D5C0V8_9ARCH</name>
<dbReference type="OrthoDB" id="12253at2157"/>
<dbReference type="PANTHER" id="PTHR40274:SF3">
    <property type="entry name" value="VIRGINIAMYCIN B LYASE"/>
    <property type="match status" value="1"/>
</dbReference>
<dbReference type="Proteomes" id="UP000032408">
    <property type="component" value="Chromosome"/>
</dbReference>
<dbReference type="Gene3D" id="2.130.10.10">
    <property type="entry name" value="YVTN repeat-like/Quinoprotein amine dehydrogenase"/>
    <property type="match status" value="1"/>
</dbReference>
<dbReference type="KEGG" id="nin:NADRNF5_0724"/>
<dbReference type="PANTHER" id="PTHR40274">
    <property type="entry name" value="VIRGINIAMYCIN B LYASE"/>
    <property type="match status" value="1"/>
</dbReference>
<dbReference type="InterPro" id="IPR051344">
    <property type="entry name" value="Vgb"/>
</dbReference>
<dbReference type="InterPro" id="IPR015943">
    <property type="entry name" value="WD40/YVTN_repeat-like_dom_sf"/>
</dbReference>